<feature type="transmembrane region" description="Helical" evidence="1">
    <location>
        <begin position="117"/>
        <end position="136"/>
    </location>
</feature>
<gene>
    <name evidence="3" type="ORF">GCM10009606_05690</name>
</gene>
<feature type="transmembrane region" description="Helical" evidence="1">
    <location>
        <begin position="12"/>
        <end position="33"/>
    </location>
</feature>
<dbReference type="RefSeq" id="WP_343905467.1">
    <property type="nucleotide sequence ID" value="NZ_BAAAJE010000002.1"/>
</dbReference>
<keyword evidence="1" id="KW-1133">Transmembrane helix</keyword>
<feature type="domain" description="DUF2231" evidence="2">
    <location>
        <begin position="5"/>
        <end position="146"/>
    </location>
</feature>
<evidence type="ECO:0000259" key="2">
    <source>
        <dbReference type="Pfam" id="PF09990"/>
    </source>
</evidence>
<name>A0ABP4EVA0_9ACTN</name>
<dbReference type="InterPro" id="IPR019251">
    <property type="entry name" value="DUF2231_TM"/>
</dbReference>
<keyword evidence="1" id="KW-0812">Transmembrane</keyword>
<protein>
    <recommendedName>
        <fullName evidence="2">DUF2231 domain-containing protein</fullName>
    </recommendedName>
</protein>
<accession>A0ABP4EVA0</accession>
<organism evidence="3 4">
    <name type="scientific">Nocardioides aquiterrae</name>
    <dbReference type="NCBI Taxonomy" id="203799"/>
    <lineage>
        <taxon>Bacteria</taxon>
        <taxon>Bacillati</taxon>
        <taxon>Actinomycetota</taxon>
        <taxon>Actinomycetes</taxon>
        <taxon>Propionibacteriales</taxon>
        <taxon>Nocardioidaceae</taxon>
        <taxon>Nocardioides</taxon>
    </lineage>
</organism>
<dbReference type="Pfam" id="PF09990">
    <property type="entry name" value="DUF2231"/>
    <property type="match status" value="1"/>
</dbReference>
<evidence type="ECO:0000313" key="3">
    <source>
        <dbReference type="EMBL" id="GAA1128820.1"/>
    </source>
</evidence>
<comment type="caution">
    <text evidence="3">The sequence shown here is derived from an EMBL/GenBank/DDBJ whole genome shotgun (WGS) entry which is preliminary data.</text>
</comment>
<keyword evidence="1" id="KW-0472">Membrane</keyword>
<sequence length="148" mass="15721">MEINGLPLHPLVVHAAVVLGPLAALAAILYAVLPGWRDGLRWPMVVLVLVATAAIWTAYYTGINFRGTKDFFNQPPVAAKIDQHARYANILRWVTTGLAVVAVAAAWLHARVGTIRIVLSSALVVAGTVTLAYVVLTGEAGARSVWGS</sequence>
<proteinExistence type="predicted"/>
<dbReference type="EMBL" id="BAAAJE010000002">
    <property type="protein sequence ID" value="GAA1128820.1"/>
    <property type="molecule type" value="Genomic_DNA"/>
</dbReference>
<feature type="transmembrane region" description="Helical" evidence="1">
    <location>
        <begin position="90"/>
        <end position="110"/>
    </location>
</feature>
<feature type="transmembrane region" description="Helical" evidence="1">
    <location>
        <begin position="45"/>
        <end position="63"/>
    </location>
</feature>
<evidence type="ECO:0000256" key="1">
    <source>
        <dbReference type="SAM" id="Phobius"/>
    </source>
</evidence>
<keyword evidence="4" id="KW-1185">Reference proteome</keyword>
<reference evidence="4" key="1">
    <citation type="journal article" date="2019" name="Int. J. Syst. Evol. Microbiol.">
        <title>The Global Catalogue of Microorganisms (GCM) 10K type strain sequencing project: providing services to taxonomists for standard genome sequencing and annotation.</title>
        <authorList>
            <consortium name="The Broad Institute Genomics Platform"/>
            <consortium name="The Broad Institute Genome Sequencing Center for Infectious Disease"/>
            <person name="Wu L."/>
            <person name="Ma J."/>
        </authorList>
    </citation>
    <scope>NUCLEOTIDE SEQUENCE [LARGE SCALE GENOMIC DNA]</scope>
    <source>
        <strain evidence="4">JCM 11813</strain>
    </source>
</reference>
<evidence type="ECO:0000313" key="4">
    <source>
        <dbReference type="Proteomes" id="UP001499979"/>
    </source>
</evidence>
<dbReference type="Proteomes" id="UP001499979">
    <property type="component" value="Unassembled WGS sequence"/>
</dbReference>